<dbReference type="InterPro" id="IPR039537">
    <property type="entry name" value="Retrotran_Ty1/copia-like"/>
</dbReference>
<dbReference type="PROSITE" id="PS50994">
    <property type="entry name" value="INTEGRASE"/>
    <property type="match status" value="1"/>
</dbReference>
<keyword evidence="10" id="KW-1185">Reference proteome</keyword>
<name>A0AAD8RV87_LOLMU</name>
<evidence type="ECO:0000256" key="6">
    <source>
        <dbReference type="SAM" id="MobiDB-lite"/>
    </source>
</evidence>
<dbReference type="InterPro" id="IPR036397">
    <property type="entry name" value="RNaseH_sf"/>
</dbReference>
<dbReference type="Pfam" id="PF13976">
    <property type="entry name" value="gag_pre-integrs"/>
    <property type="match status" value="1"/>
</dbReference>
<dbReference type="Gene3D" id="4.10.60.10">
    <property type="entry name" value="Zinc finger, CCHC-type"/>
    <property type="match status" value="1"/>
</dbReference>
<keyword evidence="1" id="KW-0645">Protease</keyword>
<evidence type="ECO:0000313" key="10">
    <source>
        <dbReference type="Proteomes" id="UP001231189"/>
    </source>
</evidence>
<feature type="domain" description="Integrase catalytic" evidence="8">
    <location>
        <begin position="1405"/>
        <end position="1581"/>
    </location>
</feature>
<evidence type="ECO:0000259" key="7">
    <source>
        <dbReference type="PROSITE" id="PS50158"/>
    </source>
</evidence>
<dbReference type="InterPro" id="IPR005174">
    <property type="entry name" value="KIB1-4_b-propeller"/>
</dbReference>
<feature type="region of interest" description="Disordered" evidence="6">
    <location>
        <begin position="1669"/>
        <end position="1712"/>
    </location>
</feature>
<evidence type="ECO:0000256" key="3">
    <source>
        <dbReference type="ARBA" id="ARBA00022750"/>
    </source>
</evidence>
<comment type="caution">
    <text evidence="9">The sequence shown here is derived from an EMBL/GenBank/DDBJ whole genome shotgun (WGS) entry which is preliminary data.</text>
</comment>
<dbReference type="Pfam" id="PF22936">
    <property type="entry name" value="Pol_BBD"/>
    <property type="match status" value="1"/>
</dbReference>
<keyword evidence="5" id="KW-0863">Zinc-finger</keyword>
<feature type="region of interest" description="Disordered" evidence="6">
    <location>
        <begin position="1200"/>
        <end position="1219"/>
    </location>
</feature>
<dbReference type="Pfam" id="PF14223">
    <property type="entry name" value="Retrotran_gag_2"/>
    <property type="match status" value="2"/>
</dbReference>
<dbReference type="GO" id="GO:0016787">
    <property type="term" value="F:hydrolase activity"/>
    <property type="evidence" value="ECO:0007669"/>
    <property type="project" value="UniProtKB-KW"/>
</dbReference>
<dbReference type="CDD" id="cd09272">
    <property type="entry name" value="RNase_HI_RT_Ty1"/>
    <property type="match status" value="1"/>
</dbReference>
<sequence>MARSINESGSSWVFPDGPLEEIASRCDVITAASLVGSCKFYHDSATQSVALPASQPFGMPCVLHTHQTEVPPAHNPFSRVHKFKQEGAQKDKQHDAKDRKGTLCQLTPLDRISSDAVIPDGGTGMWAGANGDWIALLGFPWNWELVNVYTGRRIPLPPISEFKSTPDKLVFESNDQHLQLLKIAICRVPTAASNYTSFSVLAIFNAAIAVLHCASSRWTVLDNQFLAYGYSDAIIHKGIVFAVTQTGEVYAWNQLSWGPLLISTAPIPPELDEQGRYNLGSWWLARSPDGSRLFLVHTWGVTDGRDYTGLVRILPAAATSEGRHGRTIRGYGKGLLGCEVYSMDTSQLMPPRPWRRIISLGSYSLFLGVNYPIIIPVEDGAEHDRPNMARSNSVYTSHHAVGLAYPPSPEICRFSLNSEDCTVGFQTNIRWTWRQVPLWLIPSFANARQWNLPSRHRLCRGGGDGHLEALTGDNIDLIAAHLDVTYTVRLAACSRELYDMISKDEGKMHHWDEPCLLMPPPAYWFGEHWDLATASRLHDTVYDLVPLDHPRRSVALPFMHDRKWLGANGDWIAAADHHGYQWCLVNVYTERHIPLPSLPDSKIHHSIVSYRPAYSFNWGPAIYLLKIVICQVPTKGGRYADYKLIALFDKTIFYLEGGGDWRMLEALTPAPDYPNYCDAIELRGHVFAVDETDGSTYFWDTANENLMLPFVIPPPVVDDQQYAWFLAPSADGKRLMIILTVNKIGIANAEVPPDIPYAANGLQLRQYPPVATYVFELDPLSTARAGDFLWRQVNSLSDHSLFLGLNYPIIANLKKRESKAPDGTLVPFMRKNCVYTAYRNIRYNQYPKILRCNLQPDEGHYPWSSWSARWYRLFLDGYCWFCAWLFWHRATTTFYTVSLKMNLFSASQLTDSGCRVILDADSCAVQDRRTQALVGAGPRSLESPGLWELDWLRVPSAATSSASSPAVAASVTGSFQQRHHRLDMASSINFNQFLEKEKLKSNGSNFTDWFRHVRIFLNGGNLQYVLDAPLGDPPAETETDEVKAVYATRKTRYSQVQCAILCSLEADLQKRFEHHDPHELINELKTIFETHAAVECYEASKHFFSCMMEEGSSVSEHMLAMTGHAKKLSDLGIVIPNRLGINRVLQSLPPSYKNFVMNYNMQNMNKELPELFSMLKSAEIEIKKEHQVLMVNKTTSFKKQGKSKGKFKKGGKKAATPPVKPKTALSLMLSAITARRRDTGSELKNKRRLLKDEVTMRVGNGSKVDVIAVGTLPLHLPSGLVLSLNNCYFVPALSMNIISGSCLMQDGYSFKSENNGCSIFMNNIFYGRAPEKNGLFLLDLDSSDTHIHNIDAKRIKLNDNSTYMWHCRLGHIGVKRMKKLHTDGLLESLDFESLDRCEACLMGKMTKTPFSGIMERATDLLEIIHTDVCGPMSVASRGGYRYVLTFTDDLSRYGYIYFMKHKSETFEKFKEFQSEVENQRNKKIKFLRSDRGGEYLSYEFGMHLKKCGILSQLTPPGTPQRNGVSERRNRTLLDMVRSMMSLTDLPLSFWSYALETAAFTLNRAPSKSVETTPYELWFNKKPKLSFLKVWGCEAYVKKLQPDKLEPKAEKCVFIGYPKETIGYTFYHRSEGKIFVAKNGTFLEKEFLTKEVTGRKVELDEIEESLLVDQSSAVPEDVPVPPTPATEEANDNDHETSNEIATEPRRSTRERATPDWYDPCLNVMIVDNNDEDPATYEEAMMSPDSNKWQEAMKSEMGSMYDNKVWTLVDLPDSRKAVENKWIFKRKTDADGNITVYKARLVAKGFRQIQGVDYDETFSPVAKLKSVRILLAIAAFFDYEIWQMDVKTAFLNGDIEEELYMVQPKGFVDPKNADKVCKLQRSIYGLKQASRSWNRRFDKVIKDFGFIQCHGEACIYKKVSGSSVAFLILYVDDILLIGNDIELLSSVKGYLNNSFSMKDLGEASYILGIKIYRDRSRRLIGLSQSTYLDKILKKFRMDESKKGFLPMLPGKVLSKTQGPATAEERERMSQIPYASAVGSIMYAMLCTRPDIAHVVSLTSRYQSDPGMEHWTAVKNILKYLKRTKDMFLCYGGDQELVVTSYTDASWNTDPDDSKSQSGYVFILNGAAVSWASSKQCTVAKSSTESEYIAASEASSEAVWMKRFIVELGVVPSALDPLVIYCDNMGAIANAQEPRSHKRLKHIKLRYHSIREYIEDGEVKICKVHTDLNVADPLTKALPRAKHDQHQNAMGVRINKCIQRVQASFAHADTKVALTSLACTDMVSEHVIPKDMASPINFNQFLEKEKLKSNGSNFTDWFRHVRIFLNGGNLQYVLDAPLGDPPAETETDEVKNVYATRKTRYSQVQCAILCSLEADLQKCFEHHDPHELVNELKTIFETHAAVECYEASKHFFSCMMEEGSSVSEHMLAMTGHAKKLSDLGIVIPNRLGINRVLQSLPPSYKNFVMNYNMQNMNKELPELFAMLKSAEIEIKKEHQVLMVNKTTSFKKQGKSKGKFKKGGKKAATPPVKPKTGPKPDAECYYCKEKGHWKRNCSKYLADLKSGLVKKKKEGISDIHVIDVYLTGSRTRTKE</sequence>
<dbReference type="PANTHER" id="PTHR42648">
    <property type="entry name" value="TRANSPOSASE, PUTATIVE-RELATED"/>
    <property type="match status" value="1"/>
</dbReference>
<keyword evidence="2" id="KW-0479">Metal-binding</keyword>
<dbReference type="GO" id="GO:0008270">
    <property type="term" value="F:zinc ion binding"/>
    <property type="evidence" value="ECO:0007669"/>
    <property type="project" value="UniProtKB-KW"/>
</dbReference>
<dbReference type="InterPro" id="IPR001878">
    <property type="entry name" value="Znf_CCHC"/>
</dbReference>
<feature type="compositionally biased region" description="Basic residues" evidence="6">
    <location>
        <begin position="2504"/>
        <end position="2517"/>
    </location>
</feature>
<dbReference type="InterPro" id="IPR025724">
    <property type="entry name" value="GAG-pre-integrase_dom"/>
</dbReference>
<feature type="compositionally biased region" description="Basic and acidic residues" evidence="6">
    <location>
        <begin position="1690"/>
        <end position="1712"/>
    </location>
</feature>
<proteinExistence type="predicted"/>
<gene>
    <name evidence="9" type="ORF">QYE76_006230</name>
</gene>
<dbReference type="SUPFAM" id="SSF56672">
    <property type="entry name" value="DNA/RNA polymerases"/>
    <property type="match status" value="1"/>
</dbReference>
<dbReference type="InterPro" id="IPR013103">
    <property type="entry name" value="RVT_2"/>
</dbReference>
<evidence type="ECO:0008006" key="11">
    <source>
        <dbReference type="Google" id="ProtNLM"/>
    </source>
</evidence>
<feature type="region of interest" description="Disordered" evidence="6">
    <location>
        <begin position="2504"/>
        <end position="2531"/>
    </location>
</feature>
<feature type="domain" description="CCHC-type" evidence="7">
    <location>
        <begin position="2536"/>
        <end position="2551"/>
    </location>
</feature>
<dbReference type="PANTHER" id="PTHR42648:SF27">
    <property type="entry name" value="RNA-DIRECTED DNA POLYMERASE"/>
    <property type="match status" value="1"/>
</dbReference>
<reference evidence="9" key="1">
    <citation type="submission" date="2023-07" db="EMBL/GenBank/DDBJ databases">
        <title>A chromosome-level genome assembly of Lolium multiflorum.</title>
        <authorList>
            <person name="Chen Y."/>
            <person name="Copetti D."/>
            <person name="Kolliker R."/>
            <person name="Studer B."/>
        </authorList>
    </citation>
    <scope>NUCLEOTIDE SEQUENCE</scope>
    <source>
        <strain evidence="9">02402/16</strain>
        <tissue evidence="9">Leaf</tissue>
    </source>
</reference>
<accession>A0AAD8RV87</accession>
<keyword evidence="4" id="KW-0378">Hydrolase</keyword>
<dbReference type="InterPro" id="IPR043502">
    <property type="entry name" value="DNA/RNA_pol_sf"/>
</dbReference>
<dbReference type="InterPro" id="IPR001584">
    <property type="entry name" value="Integrase_cat-core"/>
</dbReference>
<dbReference type="GO" id="GO:0003676">
    <property type="term" value="F:nucleic acid binding"/>
    <property type="evidence" value="ECO:0007669"/>
    <property type="project" value="InterPro"/>
</dbReference>
<dbReference type="SUPFAM" id="SSF57756">
    <property type="entry name" value="Retrovirus zinc finger-like domains"/>
    <property type="match status" value="1"/>
</dbReference>
<evidence type="ECO:0000256" key="4">
    <source>
        <dbReference type="ARBA" id="ARBA00022801"/>
    </source>
</evidence>
<evidence type="ECO:0000256" key="5">
    <source>
        <dbReference type="PROSITE-ProRule" id="PRU00047"/>
    </source>
</evidence>
<dbReference type="SMART" id="SM00343">
    <property type="entry name" value="ZnF_C2HC"/>
    <property type="match status" value="1"/>
</dbReference>
<feature type="compositionally biased region" description="Basic residues" evidence="6">
    <location>
        <begin position="1200"/>
        <end position="1212"/>
    </location>
</feature>
<dbReference type="Gene3D" id="3.30.420.10">
    <property type="entry name" value="Ribonuclease H-like superfamily/Ribonuclease H"/>
    <property type="match status" value="1"/>
</dbReference>
<dbReference type="InterPro" id="IPR057670">
    <property type="entry name" value="SH3_retrovirus"/>
</dbReference>
<protein>
    <recommendedName>
        <fullName evidence="11">Integrase catalytic domain-containing protein</fullName>
    </recommendedName>
</protein>
<evidence type="ECO:0000313" key="9">
    <source>
        <dbReference type="EMBL" id="KAK1631915.1"/>
    </source>
</evidence>
<keyword evidence="5" id="KW-0862">Zinc</keyword>
<evidence type="ECO:0000259" key="8">
    <source>
        <dbReference type="PROSITE" id="PS50994"/>
    </source>
</evidence>
<dbReference type="Pfam" id="PF03478">
    <property type="entry name" value="Beta-prop_KIB1-4"/>
    <property type="match status" value="2"/>
</dbReference>
<dbReference type="Pfam" id="PF07727">
    <property type="entry name" value="RVT_2"/>
    <property type="match status" value="1"/>
</dbReference>
<dbReference type="SUPFAM" id="SSF69322">
    <property type="entry name" value="Tricorn protease domain 2"/>
    <property type="match status" value="1"/>
</dbReference>
<dbReference type="PROSITE" id="PS50158">
    <property type="entry name" value="ZF_CCHC"/>
    <property type="match status" value="1"/>
</dbReference>
<organism evidence="9 10">
    <name type="scientific">Lolium multiflorum</name>
    <name type="common">Italian ryegrass</name>
    <name type="synonym">Lolium perenne subsp. multiflorum</name>
    <dbReference type="NCBI Taxonomy" id="4521"/>
    <lineage>
        <taxon>Eukaryota</taxon>
        <taxon>Viridiplantae</taxon>
        <taxon>Streptophyta</taxon>
        <taxon>Embryophyta</taxon>
        <taxon>Tracheophyta</taxon>
        <taxon>Spermatophyta</taxon>
        <taxon>Magnoliopsida</taxon>
        <taxon>Liliopsida</taxon>
        <taxon>Poales</taxon>
        <taxon>Poaceae</taxon>
        <taxon>BOP clade</taxon>
        <taxon>Pooideae</taxon>
        <taxon>Poodae</taxon>
        <taxon>Poeae</taxon>
        <taxon>Poeae Chloroplast Group 2 (Poeae type)</taxon>
        <taxon>Loliodinae</taxon>
        <taxon>Loliinae</taxon>
        <taxon>Lolium</taxon>
    </lineage>
</organism>
<dbReference type="SUPFAM" id="SSF53098">
    <property type="entry name" value="Ribonuclease H-like"/>
    <property type="match status" value="1"/>
</dbReference>
<dbReference type="EMBL" id="JAUUTY010000005">
    <property type="protein sequence ID" value="KAK1631915.1"/>
    <property type="molecule type" value="Genomic_DNA"/>
</dbReference>
<dbReference type="InterPro" id="IPR012337">
    <property type="entry name" value="RNaseH-like_sf"/>
</dbReference>
<keyword evidence="3" id="KW-0064">Aspartyl protease</keyword>
<dbReference type="Pfam" id="PF00665">
    <property type="entry name" value="rve"/>
    <property type="match status" value="1"/>
</dbReference>
<dbReference type="Pfam" id="PF25597">
    <property type="entry name" value="SH3_retrovirus"/>
    <property type="match status" value="1"/>
</dbReference>
<evidence type="ECO:0000256" key="1">
    <source>
        <dbReference type="ARBA" id="ARBA00022670"/>
    </source>
</evidence>
<dbReference type="GO" id="GO:0015074">
    <property type="term" value="P:DNA integration"/>
    <property type="evidence" value="ECO:0007669"/>
    <property type="project" value="InterPro"/>
</dbReference>
<dbReference type="InterPro" id="IPR036875">
    <property type="entry name" value="Znf_CCHC_sf"/>
</dbReference>
<evidence type="ECO:0000256" key="2">
    <source>
        <dbReference type="ARBA" id="ARBA00022723"/>
    </source>
</evidence>
<dbReference type="InterPro" id="IPR054722">
    <property type="entry name" value="PolX-like_BBD"/>
</dbReference>
<dbReference type="Proteomes" id="UP001231189">
    <property type="component" value="Unassembled WGS sequence"/>
</dbReference>